<dbReference type="AlphaFoldDB" id="A0A409YVM5"/>
<feature type="non-terminal residue" evidence="1">
    <location>
        <position position="1"/>
    </location>
</feature>
<accession>A0A409YVM5</accession>
<reference evidence="1 2" key="1">
    <citation type="journal article" date="2018" name="Evol. Lett.">
        <title>Horizontal gene cluster transfer increased hallucinogenic mushroom diversity.</title>
        <authorList>
            <person name="Reynolds H.T."/>
            <person name="Vijayakumar V."/>
            <person name="Gluck-Thaler E."/>
            <person name="Korotkin H.B."/>
            <person name="Matheny P.B."/>
            <person name="Slot J.C."/>
        </authorList>
    </citation>
    <scope>NUCLEOTIDE SEQUENCE [LARGE SCALE GENOMIC DNA]</scope>
    <source>
        <strain evidence="1 2">2629</strain>
    </source>
</reference>
<dbReference type="InParanoid" id="A0A409YVM5"/>
<sequence>EPASPWNADSPPKAHYKVTPETLSLPFDAVVPIYDATGVSDFNIDTDINRLAESLPPWSQGEVPRDSFVVVGYTLSEYLSRKEQWVLSCNLLWVIVIAVPRGNAPASPL</sequence>
<comment type="caution">
    <text evidence="1">The sequence shown here is derived from an EMBL/GenBank/DDBJ whole genome shotgun (WGS) entry which is preliminary data.</text>
</comment>
<organism evidence="1 2">
    <name type="scientific">Panaeolus cyanescens</name>
    <dbReference type="NCBI Taxonomy" id="181874"/>
    <lineage>
        <taxon>Eukaryota</taxon>
        <taxon>Fungi</taxon>
        <taxon>Dikarya</taxon>
        <taxon>Basidiomycota</taxon>
        <taxon>Agaricomycotina</taxon>
        <taxon>Agaricomycetes</taxon>
        <taxon>Agaricomycetidae</taxon>
        <taxon>Agaricales</taxon>
        <taxon>Agaricineae</taxon>
        <taxon>Galeropsidaceae</taxon>
        <taxon>Panaeolus</taxon>
    </lineage>
</organism>
<dbReference type="OrthoDB" id="3067694at2759"/>
<protein>
    <submittedName>
        <fullName evidence="1">Uncharacterized protein</fullName>
    </submittedName>
</protein>
<dbReference type="EMBL" id="NHTK01000526">
    <property type="protein sequence ID" value="PPR07085.1"/>
    <property type="molecule type" value="Genomic_DNA"/>
</dbReference>
<evidence type="ECO:0000313" key="2">
    <source>
        <dbReference type="Proteomes" id="UP000284842"/>
    </source>
</evidence>
<keyword evidence="2" id="KW-1185">Reference proteome</keyword>
<dbReference type="Proteomes" id="UP000284842">
    <property type="component" value="Unassembled WGS sequence"/>
</dbReference>
<gene>
    <name evidence="1" type="ORF">CVT24_010922</name>
</gene>
<proteinExistence type="predicted"/>
<name>A0A409YVM5_9AGAR</name>
<evidence type="ECO:0000313" key="1">
    <source>
        <dbReference type="EMBL" id="PPR07085.1"/>
    </source>
</evidence>
<dbReference type="STRING" id="181874.A0A409YVM5"/>